<dbReference type="CDD" id="cd03809">
    <property type="entry name" value="GT4_MtfB-like"/>
    <property type="match status" value="1"/>
</dbReference>
<dbReference type="PANTHER" id="PTHR46401:SF2">
    <property type="entry name" value="GLYCOSYLTRANSFERASE WBBK-RELATED"/>
    <property type="match status" value="1"/>
</dbReference>
<accession>A0A512P7Y8</accession>
<keyword evidence="2 4" id="KW-0808">Transferase</keyword>
<proteinExistence type="predicted"/>
<dbReference type="Gene3D" id="3.40.50.2000">
    <property type="entry name" value="Glycogen Phosphorylase B"/>
    <property type="match status" value="2"/>
</dbReference>
<sequence>MHPVRVALTVEQCWQPVPGGSGSYVVELSRALAAVPQAEVVGLAARHRAGPPADVTPTGPVRFAALPRQALYESWNRLRLPRAESVTGDVDVVHATTWAVPGSRAPLVVTVHDLAFLREPDHFTARGNAFFRRALRVVEDEAVRVVVPSAATRDDCVAHGIEAERVRVVPHGVHADPGAAQRVDRWRRHHGVRRPYLLWCGTLEPRKNVARLVRAYAQACASDGLDHDLVLVGPAGWGDGASQVREALRGLPADSVHMLGRLGSADLQAAYAGASAFVFPSLWEGFGLPVLEAMAHGVPVVTSKGTSMAELVGQDGVLVDPTDVEELASGLVHAVGSDAGPRLRAASERYTWSASAQGHLEVYREALGTS</sequence>
<dbReference type="SUPFAM" id="SSF53756">
    <property type="entry name" value="UDP-Glycosyltransferase/glycogen phosphorylase"/>
    <property type="match status" value="1"/>
</dbReference>
<dbReference type="Pfam" id="PF13692">
    <property type="entry name" value="Glyco_trans_1_4"/>
    <property type="match status" value="1"/>
</dbReference>
<dbReference type="EMBL" id="BKAL01000001">
    <property type="protein sequence ID" value="GEP67323.1"/>
    <property type="molecule type" value="Genomic_DNA"/>
</dbReference>
<evidence type="ECO:0000259" key="3">
    <source>
        <dbReference type="Pfam" id="PF13439"/>
    </source>
</evidence>
<dbReference type="Proteomes" id="UP000321798">
    <property type="component" value="Unassembled WGS sequence"/>
</dbReference>
<gene>
    <name evidence="4" type="ORF">CSO01_00380</name>
</gene>
<dbReference type="Pfam" id="PF13439">
    <property type="entry name" value="Glyco_transf_4"/>
    <property type="match status" value="1"/>
</dbReference>
<keyword evidence="1" id="KW-0328">Glycosyltransferase</keyword>
<feature type="domain" description="Glycosyltransferase subfamily 4-like N-terminal" evidence="3">
    <location>
        <begin position="18"/>
        <end position="175"/>
    </location>
</feature>
<dbReference type="InterPro" id="IPR028098">
    <property type="entry name" value="Glyco_trans_4-like_N"/>
</dbReference>
<evidence type="ECO:0000256" key="2">
    <source>
        <dbReference type="ARBA" id="ARBA00022679"/>
    </source>
</evidence>
<dbReference type="AlphaFoldDB" id="A0A512P7Y8"/>
<evidence type="ECO:0000313" key="4">
    <source>
        <dbReference type="EMBL" id="GEP67323.1"/>
    </source>
</evidence>
<keyword evidence="5" id="KW-1185">Reference proteome</keyword>
<dbReference type="GO" id="GO:0016757">
    <property type="term" value="F:glycosyltransferase activity"/>
    <property type="evidence" value="ECO:0007669"/>
    <property type="project" value="UniProtKB-KW"/>
</dbReference>
<name>A0A512P7Y8_9CELL</name>
<dbReference type="GO" id="GO:0009103">
    <property type="term" value="P:lipopolysaccharide biosynthetic process"/>
    <property type="evidence" value="ECO:0007669"/>
    <property type="project" value="TreeGrafter"/>
</dbReference>
<dbReference type="PANTHER" id="PTHR46401">
    <property type="entry name" value="GLYCOSYLTRANSFERASE WBBK-RELATED"/>
    <property type="match status" value="1"/>
</dbReference>
<dbReference type="RefSeq" id="WP_223203378.1">
    <property type="nucleotide sequence ID" value="NZ_BAABBJ010000005.1"/>
</dbReference>
<organism evidence="4 5">
    <name type="scientific">Cellulomonas soli</name>
    <dbReference type="NCBI Taxonomy" id="931535"/>
    <lineage>
        <taxon>Bacteria</taxon>
        <taxon>Bacillati</taxon>
        <taxon>Actinomycetota</taxon>
        <taxon>Actinomycetes</taxon>
        <taxon>Micrococcales</taxon>
        <taxon>Cellulomonadaceae</taxon>
        <taxon>Cellulomonas</taxon>
    </lineage>
</organism>
<evidence type="ECO:0000256" key="1">
    <source>
        <dbReference type="ARBA" id="ARBA00022676"/>
    </source>
</evidence>
<reference evidence="4 5" key="1">
    <citation type="submission" date="2019-07" db="EMBL/GenBank/DDBJ databases">
        <title>Whole genome shotgun sequence of Cellulomonas soli NBRC 109434.</title>
        <authorList>
            <person name="Hosoyama A."/>
            <person name="Uohara A."/>
            <person name="Ohji S."/>
            <person name="Ichikawa N."/>
        </authorList>
    </citation>
    <scope>NUCLEOTIDE SEQUENCE [LARGE SCALE GENOMIC DNA]</scope>
    <source>
        <strain evidence="4 5">NBRC 109434</strain>
    </source>
</reference>
<protein>
    <submittedName>
        <fullName evidence="4">Glycosyl transferase</fullName>
    </submittedName>
</protein>
<comment type="caution">
    <text evidence="4">The sequence shown here is derived from an EMBL/GenBank/DDBJ whole genome shotgun (WGS) entry which is preliminary data.</text>
</comment>
<evidence type="ECO:0000313" key="5">
    <source>
        <dbReference type="Proteomes" id="UP000321798"/>
    </source>
</evidence>